<name>A0A3G5EC19_NPVAP</name>
<dbReference type="InterPro" id="IPR051703">
    <property type="entry name" value="NF-kappa-B_Signaling_Reg"/>
</dbReference>
<keyword evidence="2" id="KW-0255">Endonuclease</keyword>
<evidence type="ECO:0000256" key="1">
    <source>
        <dbReference type="ARBA" id="ARBA00022722"/>
    </source>
</evidence>
<keyword evidence="4" id="KW-0269">Exonuclease</keyword>
<dbReference type="InterPro" id="IPR011604">
    <property type="entry name" value="PDDEXK-like_dom_sf"/>
</dbReference>
<keyword evidence="3" id="KW-0378">Hydrolase</keyword>
<dbReference type="GO" id="GO:0004527">
    <property type="term" value="F:exonuclease activity"/>
    <property type="evidence" value="ECO:0007669"/>
    <property type="project" value="UniProtKB-KW"/>
</dbReference>
<gene>
    <name evidence="5" type="primary">alk.exo</name>
</gene>
<dbReference type="SUPFAM" id="SSF52980">
    <property type="entry name" value="Restriction endonuclease-like"/>
    <property type="match status" value="1"/>
</dbReference>
<dbReference type="EMBL" id="MH797002">
    <property type="protein sequence ID" value="AYW35370.1"/>
    <property type="molecule type" value="Genomic_DNA"/>
</dbReference>
<evidence type="ECO:0000256" key="4">
    <source>
        <dbReference type="ARBA" id="ARBA00022839"/>
    </source>
</evidence>
<dbReference type="PANTHER" id="PTHR46609:SF8">
    <property type="entry name" value="YQAJ VIRAL RECOMBINASE DOMAIN-CONTAINING PROTEIN"/>
    <property type="match status" value="1"/>
</dbReference>
<evidence type="ECO:0000313" key="5">
    <source>
        <dbReference type="EMBL" id="AYW35370.1"/>
    </source>
</evidence>
<proteinExistence type="predicted"/>
<dbReference type="PANTHER" id="PTHR46609">
    <property type="entry name" value="EXONUCLEASE, PHAGE-TYPE/RECB, C-TERMINAL DOMAIN-CONTAINING PROTEIN"/>
    <property type="match status" value="1"/>
</dbReference>
<dbReference type="GO" id="GO:0004519">
    <property type="term" value="F:endonuclease activity"/>
    <property type="evidence" value="ECO:0007669"/>
    <property type="project" value="UniProtKB-KW"/>
</dbReference>
<organism evidence="5">
    <name type="scientific">Antheraea proylei nucleopolyhedrovirus</name>
    <dbReference type="NCBI Taxonomy" id="2126611"/>
    <lineage>
        <taxon>Viruses</taxon>
        <taxon>Viruses incertae sedis</taxon>
        <taxon>Naldaviricetes</taxon>
        <taxon>Lefavirales</taxon>
        <taxon>Baculoviridae</taxon>
        <taxon>Alphabaculovirus</taxon>
        <taxon>Alphabaculovirus anpernyi</taxon>
    </lineage>
</organism>
<protein>
    <submittedName>
        <fullName evidence="5">Alk.exo</fullName>
    </submittedName>
</protein>
<reference evidence="5" key="1">
    <citation type="submission" date="2018-08" db="EMBL/GenBank/DDBJ databases">
        <title>Genetic characterization of an alphabaculovirus causing tiger band disease in the oak tasar silkworm, Antheraea proylei.</title>
        <authorList>
            <person name="Tourangbam S."/>
            <person name="Malcolm F.J."/>
            <person name="Luikham R."/>
            <person name="Kshetrimayum M."/>
            <person name="Yumnam R."/>
            <person name="Rajkumari L."/>
        </authorList>
    </citation>
    <scope>NUCLEOTIDE SEQUENCE</scope>
    <source>
        <strain evidence="5">TkhulenIBD</strain>
    </source>
</reference>
<keyword evidence="1" id="KW-0540">Nuclease</keyword>
<dbReference type="Pfam" id="PF01771">
    <property type="entry name" value="Viral_alk_exo"/>
    <property type="match status" value="1"/>
</dbReference>
<dbReference type="Gene3D" id="3.90.320.10">
    <property type="match status" value="1"/>
</dbReference>
<evidence type="ECO:0000256" key="3">
    <source>
        <dbReference type="ARBA" id="ARBA00022801"/>
    </source>
</evidence>
<sequence length="465" mass="51210">MCHLPKHFDKQRLGGSARVAQHVCAAAATTTKLCAVNCLAPRPTMHAPLSPEQRAVYDKYKFAAYARSVALTRAQLDCWREQKVVAPPPVSREEALRVEAATRGQSRNALWNLLRLDRSTASRSSAGTSLRSSALAFGNAQENELKAANEELFARLRQLAAERAGSPVIDTVLDCGMFLSELGLHSASPDAYFATADGSWLPVEIKCPFNYRDTTVDQMRLELGKANRKYRVKHTALIVNKAGPPEFEVVKTHDHYRQMQRQMYVMRGAPACFYVVRFKHNLVAVTVPRDVDFCHKEAAAEGAAFVAFALENASRAQFKRGERRAASFAANGHAYDAAQVAALVRRGLYLEHGRLRCAHCDGFELDGRAAFELALARAHEQCEGLALQEHQFDNPAFLDFGKRHASLVNGRHADAHARAVEGHYAAADGSVKTFCCGVQGSATSRAHLPTCSYYLAIVSKNKIQK</sequence>
<dbReference type="InterPro" id="IPR011335">
    <property type="entry name" value="Restrct_endonuc-II-like"/>
</dbReference>
<evidence type="ECO:0000256" key="2">
    <source>
        <dbReference type="ARBA" id="ARBA00022759"/>
    </source>
</evidence>
<accession>A0A3G5EC19</accession>
<dbReference type="InterPro" id="IPR034720">
    <property type="entry name" value="Viral_alk_exo"/>
</dbReference>